<evidence type="ECO:0000313" key="3">
    <source>
        <dbReference type="Proteomes" id="UP000092154"/>
    </source>
</evidence>
<dbReference type="InParanoid" id="A0A1B7N4C8"/>
<organism evidence="2 3">
    <name type="scientific">Rhizopogon vinicolor AM-OR11-026</name>
    <dbReference type="NCBI Taxonomy" id="1314800"/>
    <lineage>
        <taxon>Eukaryota</taxon>
        <taxon>Fungi</taxon>
        <taxon>Dikarya</taxon>
        <taxon>Basidiomycota</taxon>
        <taxon>Agaricomycotina</taxon>
        <taxon>Agaricomycetes</taxon>
        <taxon>Agaricomycetidae</taxon>
        <taxon>Boletales</taxon>
        <taxon>Suillineae</taxon>
        <taxon>Rhizopogonaceae</taxon>
        <taxon>Rhizopogon</taxon>
    </lineage>
</organism>
<name>A0A1B7N4C8_9AGAM</name>
<dbReference type="AlphaFoldDB" id="A0A1B7N4C8"/>
<accession>A0A1B7N4C8</accession>
<evidence type="ECO:0000256" key="1">
    <source>
        <dbReference type="SAM" id="MobiDB-lite"/>
    </source>
</evidence>
<dbReference type="OrthoDB" id="2505950at2759"/>
<protein>
    <submittedName>
        <fullName evidence="2">Uncharacterized protein</fullName>
    </submittedName>
</protein>
<dbReference type="Proteomes" id="UP000092154">
    <property type="component" value="Unassembled WGS sequence"/>
</dbReference>
<proteinExistence type="predicted"/>
<feature type="region of interest" description="Disordered" evidence="1">
    <location>
        <begin position="83"/>
        <end position="129"/>
    </location>
</feature>
<sequence>MASWIDIFSFLTITLLFGGSVLGVVLIAQRISAAAQNTKEALQNKGISISDKGVSVKTSKRFDREHYVDATQRGIIKVVGASTFRSNNPDDSQHNAKSKSTTNLSVADDAPRSEKKLFGIRRAHSGASK</sequence>
<evidence type="ECO:0000313" key="2">
    <source>
        <dbReference type="EMBL" id="OAX39706.1"/>
    </source>
</evidence>
<feature type="compositionally biased region" description="Basic residues" evidence="1">
    <location>
        <begin position="118"/>
        <end position="129"/>
    </location>
</feature>
<reference evidence="2 3" key="1">
    <citation type="submission" date="2016-06" db="EMBL/GenBank/DDBJ databases">
        <title>Comparative genomics of the ectomycorrhizal sister species Rhizopogon vinicolor and Rhizopogon vesiculosus (Basidiomycota: Boletales) reveals a divergence of the mating type B locus.</title>
        <authorList>
            <consortium name="DOE Joint Genome Institute"/>
            <person name="Mujic A.B."/>
            <person name="Kuo A."/>
            <person name="Tritt A."/>
            <person name="Lipzen A."/>
            <person name="Chen C."/>
            <person name="Johnson J."/>
            <person name="Sharma A."/>
            <person name="Barry K."/>
            <person name="Grigoriev I.V."/>
            <person name="Spatafora J.W."/>
        </authorList>
    </citation>
    <scope>NUCLEOTIDE SEQUENCE [LARGE SCALE GENOMIC DNA]</scope>
    <source>
        <strain evidence="2 3">AM-OR11-026</strain>
    </source>
</reference>
<gene>
    <name evidence="2" type="ORF">K503DRAFT_715931</name>
</gene>
<dbReference type="EMBL" id="KV448239">
    <property type="protein sequence ID" value="OAX39706.1"/>
    <property type="molecule type" value="Genomic_DNA"/>
</dbReference>
<keyword evidence="3" id="KW-1185">Reference proteome</keyword>